<protein>
    <submittedName>
        <fullName evidence="1">Uncharacterized protein</fullName>
    </submittedName>
</protein>
<dbReference type="KEGG" id="vne:CFK40_10275"/>
<name>A0A221MCK3_9BACI</name>
<dbReference type="OrthoDB" id="2451044at2"/>
<accession>A0A221MCK3</accession>
<keyword evidence="2" id="KW-1185">Reference proteome</keyword>
<evidence type="ECO:0000313" key="1">
    <source>
        <dbReference type="EMBL" id="ASN05371.1"/>
    </source>
</evidence>
<dbReference type="RefSeq" id="WP_089532221.1">
    <property type="nucleotide sequence ID" value="NZ_CP022437.1"/>
</dbReference>
<dbReference type="Proteomes" id="UP000204391">
    <property type="component" value="Chromosome"/>
</dbReference>
<dbReference type="EMBL" id="CP022437">
    <property type="protein sequence ID" value="ASN05371.1"/>
    <property type="molecule type" value="Genomic_DNA"/>
</dbReference>
<proteinExistence type="predicted"/>
<gene>
    <name evidence="1" type="ORF">CFK40_10275</name>
</gene>
<evidence type="ECO:0000313" key="2">
    <source>
        <dbReference type="Proteomes" id="UP000204391"/>
    </source>
</evidence>
<reference evidence="1 2" key="1">
    <citation type="journal article" date="2003" name="Int. J. Syst. Evol. Microbiol.">
        <title>Virgibacillus carmonensis sp. nov., Virgibacillus necropolis sp. nov. and Virgibacillus picturae sp. nov., three novel species isolated from deteriorated mural paintings, transfer of the species of the genus salibacillus to Virgibacillus, as Virgibacillus marismortui comb. nov. and Virgibacillus salexigens comb. nov., and emended description of the genus Virgibacillus.</title>
        <authorList>
            <person name="Heyrman J."/>
            <person name="Logan N.A."/>
            <person name="Busse H.J."/>
            <person name="Balcaen A."/>
            <person name="Lebbe L."/>
            <person name="Rodriguez-Diaz M."/>
            <person name="Swings J."/>
            <person name="De Vos P."/>
        </authorList>
    </citation>
    <scope>NUCLEOTIDE SEQUENCE [LARGE SCALE GENOMIC DNA]</scope>
    <source>
        <strain evidence="1 2">LMG 19488</strain>
    </source>
</reference>
<organism evidence="1 2">
    <name type="scientific">Virgibacillus necropolis</name>
    <dbReference type="NCBI Taxonomy" id="163877"/>
    <lineage>
        <taxon>Bacteria</taxon>
        <taxon>Bacillati</taxon>
        <taxon>Bacillota</taxon>
        <taxon>Bacilli</taxon>
        <taxon>Bacillales</taxon>
        <taxon>Bacillaceae</taxon>
        <taxon>Virgibacillus</taxon>
    </lineage>
</organism>
<sequence>MEEKALMEISEQIEELIDQKNENSYFVYLTNREKLLLPIFMFRKEINQILNHMNEEIEMGFTNLWILERTAIYRDNQWLLLPENNDKADCSFDYGQKEDQYCTFIFHNFNKPSDIVMNRKSMDRNETKVHGSFKEAQDYVEKRIDYLKSVHDYRAYYALCAKQRYDFMWH</sequence>
<dbReference type="AlphaFoldDB" id="A0A221MCK3"/>